<feature type="compositionally biased region" description="Polar residues" evidence="3">
    <location>
        <begin position="61"/>
        <end position="70"/>
    </location>
</feature>
<protein>
    <submittedName>
        <fullName evidence="5">G domain-containing protein</fullName>
    </submittedName>
</protein>
<name>A0A0N4Z461_PARTI</name>
<evidence type="ECO:0000256" key="1">
    <source>
        <dbReference type="ARBA" id="ARBA00007712"/>
    </source>
</evidence>
<dbReference type="Proteomes" id="UP000038045">
    <property type="component" value="Unplaced"/>
</dbReference>
<dbReference type="Gene3D" id="3.40.50.300">
    <property type="entry name" value="P-loop containing nucleotide triphosphate hydrolases"/>
    <property type="match status" value="1"/>
</dbReference>
<dbReference type="PANTHER" id="PTHR14270">
    <property type="entry name" value="NONSENSE-MEDIATED MRNA DECAY FACTOR SMG9"/>
    <property type="match status" value="1"/>
</dbReference>
<dbReference type="InterPro" id="IPR039177">
    <property type="entry name" value="SMG9"/>
</dbReference>
<keyword evidence="4" id="KW-1185">Reference proteome</keyword>
<feature type="region of interest" description="Disordered" evidence="3">
    <location>
        <begin position="13"/>
        <end position="94"/>
    </location>
</feature>
<keyword evidence="2" id="KW-0866">Nonsense-mediated mRNA decay</keyword>
<accession>A0A0N4Z461</accession>
<dbReference type="GO" id="GO:0000184">
    <property type="term" value="P:nuclear-transcribed mRNA catabolic process, nonsense-mediated decay"/>
    <property type="evidence" value="ECO:0007669"/>
    <property type="project" value="UniProtKB-KW"/>
</dbReference>
<evidence type="ECO:0000313" key="5">
    <source>
        <dbReference type="WBParaSite" id="PTRK_0000178200.1"/>
    </source>
</evidence>
<dbReference type="STRING" id="131310.A0A0N4Z461"/>
<dbReference type="WBParaSite" id="PTRK_0000178200.1">
    <property type="protein sequence ID" value="PTRK_0000178200.1"/>
    <property type="gene ID" value="PTRK_0000178200"/>
</dbReference>
<evidence type="ECO:0000256" key="3">
    <source>
        <dbReference type="SAM" id="MobiDB-lite"/>
    </source>
</evidence>
<reference evidence="5" key="1">
    <citation type="submission" date="2017-02" db="UniProtKB">
        <authorList>
            <consortium name="WormBaseParasite"/>
        </authorList>
    </citation>
    <scope>IDENTIFICATION</scope>
</reference>
<dbReference type="AlphaFoldDB" id="A0A0N4Z461"/>
<feature type="compositionally biased region" description="Low complexity" evidence="3">
    <location>
        <begin position="24"/>
        <end position="38"/>
    </location>
</feature>
<dbReference type="InterPro" id="IPR027417">
    <property type="entry name" value="P-loop_NTPase"/>
</dbReference>
<proteinExistence type="inferred from homology"/>
<comment type="similarity">
    <text evidence="1">Belongs to the SMG9 family.</text>
</comment>
<evidence type="ECO:0000256" key="2">
    <source>
        <dbReference type="ARBA" id="ARBA00023161"/>
    </source>
</evidence>
<dbReference type="PANTHER" id="PTHR14270:SF0">
    <property type="entry name" value="NONSENSE-MEDIATED MRNA DECAY FACTOR SMG9"/>
    <property type="match status" value="1"/>
</dbReference>
<organism evidence="4 5">
    <name type="scientific">Parastrongyloides trichosuri</name>
    <name type="common">Possum-specific nematode worm</name>
    <dbReference type="NCBI Taxonomy" id="131310"/>
    <lineage>
        <taxon>Eukaryota</taxon>
        <taxon>Metazoa</taxon>
        <taxon>Ecdysozoa</taxon>
        <taxon>Nematoda</taxon>
        <taxon>Chromadorea</taxon>
        <taxon>Rhabditida</taxon>
        <taxon>Tylenchina</taxon>
        <taxon>Panagrolaimomorpha</taxon>
        <taxon>Strongyloidoidea</taxon>
        <taxon>Strongyloididae</taxon>
        <taxon>Parastrongyloides</taxon>
    </lineage>
</organism>
<sequence length="580" mass="66336">MCDNAELIRRLGLGCNGSNKRDPSYSPSSSHELSTSSQKDNVVGNGKPIIMKRMVERSNEDSSNSYSQNQKADKDNKRMKKREKKNKNDDKGHKFLTNVKILSKEVSDGQPPTPKKQNIPLRIATTKRKISKHSTVLINDALDFNIQVKDLLSEVSNDYHVISVIGEQGSGKSTIANLLSGLSTFDIYKKFIFKLSYFDTGLTRPSAPRVEIYVTKGDLIILDFKGIVKEKYLKCIVSRGKDYIGKDDGGKDEDWLRTEQLKLISYAISISHTMIVATNTLDGGNGFLEQLKLGNRINLGLTESMKTNNPTRFGSLAVGRIVNVLFFHSNRHGDDEKLIREQFNLKEKILDIGMEMSNLNVEAHFQVNNKYSQKYSLFVLPKILPSEYILKSKESSEIIQLGKPKPPLLLIDRRTTRKLNFITGESNFLYDDQENIATVPVKEYNYTYFPTHLLKFEGRFSEVFDEDLFTEIGSIEPECFEQKWKHIESIKLPSTDDIFNKFIAKNNPSSKGTNKNKNSVRFLNKYVDNTITSVRVGLKRLDKSCYFDKKVLTPKEWLMYSQNMWKNLMNLQLKTEKDDC</sequence>
<evidence type="ECO:0000313" key="4">
    <source>
        <dbReference type="Proteomes" id="UP000038045"/>
    </source>
</evidence>
<dbReference type="SUPFAM" id="SSF52540">
    <property type="entry name" value="P-loop containing nucleoside triphosphate hydrolases"/>
    <property type="match status" value="2"/>
</dbReference>